<dbReference type="GO" id="GO:1990539">
    <property type="term" value="P:fructose import across plasma membrane"/>
    <property type="evidence" value="ECO:0007669"/>
    <property type="project" value="UniProtKB-ARBA"/>
</dbReference>
<reference evidence="18" key="1">
    <citation type="journal article" date="2004" name="Nature">
        <title>Genome duplication in the teleost fish Tetraodon nigroviridis reveals the early vertebrate proto-karyotype.</title>
        <authorList>
            <person name="Jaillon O."/>
            <person name="Aury J.-M."/>
            <person name="Brunet F."/>
            <person name="Petit J.-L."/>
            <person name="Stange-Thomann N."/>
            <person name="Mauceli E."/>
            <person name="Bouneau L."/>
            <person name="Fischer C."/>
            <person name="Ozouf-Costaz C."/>
            <person name="Bernot A."/>
            <person name="Nicaud S."/>
            <person name="Jaffe D."/>
            <person name="Fisher S."/>
            <person name="Lutfalla G."/>
            <person name="Dossat C."/>
            <person name="Segurens B."/>
            <person name="Dasilva C."/>
            <person name="Salanoubat M."/>
            <person name="Levy M."/>
            <person name="Boudet N."/>
            <person name="Castellano S."/>
            <person name="Anthouard V."/>
            <person name="Jubin C."/>
            <person name="Castelli V."/>
            <person name="Katinka M."/>
            <person name="Vacherie B."/>
            <person name="Biemont C."/>
            <person name="Skalli Z."/>
            <person name="Cattolico L."/>
            <person name="Poulain J."/>
            <person name="De Berardinis V."/>
            <person name="Cruaud C."/>
            <person name="Duprat S."/>
            <person name="Brottier P."/>
            <person name="Coutanceau J.-P."/>
            <person name="Gouzy J."/>
            <person name="Parra G."/>
            <person name="Lardier G."/>
            <person name="Chapple C."/>
            <person name="McKernan K.J."/>
            <person name="McEwan P."/>
            <person name="Bosak S."/>
            <person name="Kellis M."/>
            <person name="Volff J.-N."/>
            <person name="Guigo R."/>
            <person name="Zody M.C."/>
            <person name="Mesirov J."/>
            <person name="Lindblad-Toh K."/>
            <person name="Birren B."/>
            <person name="Nusbaum C."/>
            <person name="Kahn D."/>
            <person name="Robinson-Rechavi M."/>
            <person name="Laudet V."/>
            <person name="Schachter V."/>
            <person name="Quetier F."/>
            <person name="Saurin W."/>
            <person name="Scarpelli C."/>
            <person name="Wincker P."/>
            <person name="Lander E.S."/>
            <person name="Weissenbach J."/>
            <person name="Roest Crollius H."/>
        </authorList>
    </citation>
    <scope>NUCLEOTIDE SEQUENCE [LARGE SCALE GENOMIC DNA]</scope>
</reference>
<evidence type="ECO:0000313" key="18">
    <source>
        <dbReference type="EMBL" id="CAF92786.1"/>
    </source>
</evidence>
<evidence type="ECO:0000256" key="5">
    <source>
        <dbReference type="ARBA" id="ARBA00015973"/>
    </source>
</evidence>
<evidence type="ECO:0000256" key="3">
    <source>
        <dbReference type="ARBA" id="ARBA00004651"/>
    </source>
</evidence>
<feature type="transmembrane region" description="Helical" evidence="15">
    <location>
        <begin position="269"/>
        <end position="292"/>
    </location>
</feature>
<evidence type="ECO:0000259" key="17">
    <source>
        <dbReference type="PROSITE" id="PS50850"/>
    </source>
</evidence>
<feature type="transmembrane region" description="Helical" evidence="15">
    <location>
        <begin position="93"/>
        <end position="111"/>
    </location>
</feature>
<dbReference type="NCBIfam" id="TIGR00879">
    <property type="entry name" value="SP"/>
    <property type="match status" value="1"/>
</dbReference>
<comment type="similarity">
    <text evidence="4">Belongs to the major facilitator superfamily. Sugar transporter (TC 2.A.1.1) family. Glucose transporter subfamily.</text>
</comment>
<comment type="caution">
    <text evidence="18">The sequence shown here is derived from an EMBL/GenBank/DDBJ whole genome shotgun (WGS) entry which is preliminary data.</text>
</comment>
<dbReference type="InterPro" id="IPR003663">
    <property type="entry name" value="Sugar/inositol_transpt"/>
</dbReference>
<evidence type="ECO:0000256" key="4">
    <source>
        <dbReference type="ARBA" id="ARBA00007004"/>
    </source>
</evidence>
<sequence length="509" mass="56181">PLQNRLTATLVTSILAAVLGSLQIGYHTGNVNAPARVIEEFFNHTWRSRHNQSMPDHSLTLLWSLSVSIKDFGALIGSLGVKYLADSYGRRTSILIVNCLSVLGACLMSASKTSQSFELLILGRLFFGVFCGLVMSLNPLYILEVSPTNMRGAFATLNQVFCATGIFVGMVAGLETVLGTERSWALMLSLSLIPALTQYLVLPFCPESPRYLLINKAEESKAEAALQRLRGDREKVFAELEEMKEEAAHTLTRVNVHDFFKKSRYKQPILIVLVVNLGSQLSGFNAVINYSTRMFQAKFNEAKYLTLGVGAANMAFTLVAFFLMERAGRRRLLLAGFISIAMCNLLLTTVDSVLHLVPELRSLQVLLVFCLISAYELGPGPISWFIAAELFDQPGRPMAMALTSMLNWGGKFVLALLFPPLLVGLHFCLPLEVAILVAFKSCCVVFLVQLSINPSNFHTENLRRVRLPPLHDCSSVCLRLHLGSPAGDQRAHLGRDCRGIQRSRGHSFA</sequence>
<protein>
    <recommendedName>
        <fullName evidence="5">Solute carrier family 2, facilitated glucose transporter member 5</fullName>
    </recommendedName>
    <alternativeName>
        <fullName evidence="13">Fructose transporter</fullName>
    </alternativeName>
    <alternativeName>
        <fullName evidence="12">Glucose transporter type 5, small intestine</fullName>
    </alternativeName>
</protein>
<comment type="catalytic activity">
    <reaction evidence="1">
        <text>D-fructose(out) = D-fructose(in)</text>
        <dbReference type="Rhea" id="RHEA:60372"/>
        <dbReference type="ChEBI" id="CHEBI:37721"/>
    </reaction>
</comment>
<feature type="transmembrane region" description="Helical" evidence="15">
    <location>
        <begin position="363"/>
        <end position="387"/>
    </location>
</feature>
<reference evidence="18" key="2">
    <citation type="submission" date="2004-02" db="EMBL/GenBank/DDBJ databases">
        <authorList>
            <consortium name="Genoscope"/>
            <consortium name="Whitehead Institute Centre for Genome Research"/>
        </authorList>
    </citation>
    <scope>NUCLEOTIDE SEQUENCE</scope>
</reference>
<evidence type="ECO:0000256" key="12">
    <source>
        <dbReference type="ARBA" id="ARBA00029961"/>
    </source>
</evidence>
<dbReference type="PRINTS" id="PR00171">
    <property type="entry name" value="SUGRTRNSPORT"/>
</dbReference>
<evidence type="ECO:0000256" key="6">
    <source>
        <dbReference type="ARBA" id="ARBA00022448"/>
    </source>
</evidence>
<dbReference type="InterPro" id="IPR036259">
    <property type="entry name" value="MFS_trans_sf"/>
</dbReference>
<dbReference type="GO" id="GO:0005353">
    <property type="term" value="F:fructose transmembrane transporter activity"/>
    <property type="evidence" value="ECO:0007669"/>
    <property type="project" value="UniProtKB-ARBA"/>
</dbReference>
<name>Q4T2U6_TETNG</name>
<dbReference type="KEGG" id="tng:GSTEN00008164G001"/>
<dbReference type="PROSITE" id="PS00217">
    <property type="entry name" value="SUGAR_TRANSPORT_2"/>
    <property type="match status" value="1"/>
</dbReference>
<dbReference type="PANTHER" id="PTHR23503:SF99">
    <property type="entry name" value="SOLUTE CARRIER FAMILY 2, FACILITATED GLUCOSE TRANSPORTER MEMBER 3"/>
    <property type="match status" value="1"/>
</dbReference>
<dbReference type="GO" id="GO:0042383">
    <property type="term" value="C:sarcolemma"/>
    <property type="evidence" value="ECO:0007669"/>
    <property type="project" value="UniProtKB-SubCell"/>
</dbReference>
<evidence type="ECO:0000256" key="10">
    <source>
        <dbReference type="ARBA" id="ARBA00022989"/>
    </source>
</evidence>
<proteinExistence type="inferred from homology"/>
<dbReference type="EMBL" id="CAAE01010171">
    <property type="protein sequence ID" value="CAF92786.1"/>
    <property type="molecule type" value="Genomic_DNA"/>
</dbReference>
<dbReference type="InterPro" id="IPR005829">
    <property type="entry name" value="Sugar_transporter_CS"/>
</dbReference>
<feature type="domain" description="Major facilitator superfamily (MFS) profile" evidence="17">
    <location>
        <begin position="13"/>
        <end position="457"/>
    </location>
</feature>
<keyword evidence="10 15" id="KW-1133">Transmembrane helix</keyword>
<keyword evidence="6 14" id="KW-0813">Transport</keyword>
<organism evidence="18">
    <name type="scientific">Tetraodon nigroviridis</name>
    <name type="common">Spotted green pufferfish</name>
    <name type="synonym">Chelonodon nigroviridis</name>
    <dbReference type="NCBI Taxonomy" id="99883"/>
    <lineage>
        <taxon>Eukaryota</taxon>
        <taxon>Metazoa</taxon>
        <taxon>Chordata</taxon>
        <taxon>Craniata</taxon>
        <taxon>Vertebrata</taxon>
        <taxon>Euteleostomi</taxon>
        <taxon>Actinopterygii</taxon>
        <taxon>Neopterygii</taxon>
        <taxon>Teleostei</taxon>
        <taxon>Neoteleostei</taxon>
        <taxon>Acanthomorphata</taxon>
        <taxon>Eupercaria</taxon>
        <taxon>Tetraodontiformes</taxon>
        <taxon>Tetradontoidea</taxon>
        <taxon>Tetraodontidae</taxon>
        <taxon>Tetraodon</taxon>
    </lineage>
</organism>
<dbReference type="InterPro" id="IPR020846">
    <property type="entry name" value="MFS_dom"/>
</dbReference>
<evidence type="ECO:0000256" key="2">
    <source>
        <dbReference type="ARBA" id="ARBA00004135"/>
    </source>
</evidence>
<evidence type="ECO:0000256" key="13">
    <source>
        <dbReference type="ARBA" id="ARBA00031099"/>
    </source>
</evidence>
<dbReference type="GO" id="GO:0055056">
    <property type="term" value="F:D-glucose transmembrane transporter activity"/>
    <property type="evidence" value="ECO:0007669"/>
    <property type="project" value="TreeGrafter"/>
</dbReference>
<dbReference type="Gene3D" id="1.20.1250.20">
    <property type="entry name" value="MFS general substrate transporter like domains"/>
    <property type="match status" value="1"/>
</dbReference>
<dbReference type="PROSITE" id="PS00216">
    <property type="entry name" value="SUGAR_TRANSPORT_1"/>
    <property type="match status" value="1"/>
</dbReference>
<dbReference type="AlphaFoldDB" id="Q4T2U6"/>
<feature type="transmembrane region" description="Helical" evidence="15">
    <location>
        <begin position="332"/>
        <end position="357"/>
    </location>
</feature>
<dbReference type="PROSITE" id="PS50850">
    <property type="entry name" value="MFS"/>
    <property type="match status" value="1"/>
</dbReference>
<feature type="transmembrane region" description="Helical" evidence="15">
    <location>
        <begin position="153"/>
        <end position="172"/>
    </location>
</feature>
<dbReference type="FunFam" id="1.20.1250.20:FF:001511">
    <property type="entry name" value="Solute carrier family 2, facilitated glucose transporter member 5"/>
    <property type="match status" value="1"/>
</dbReference>
<keyword evidence="11 15" id="KW-0472">Membrane</keyword>
<dbReference type="Pfam" id="PF00083">
    <property type="entry name" value="Sugar_tr"/>
    <property type="match status" value="1"/>
</dbReference>
<dbReference type="SUPFAM" id="SSF103473">
    <property type="entry name" value="MFS general substrate transporter"/>
    <property type="match status" value="1"/>
</dbReference>
<evidence type="ECO:0000256" key="8">
    <source>
        <dbReference type="ARBA" id="ARBA00022597"/>
    </source>
</evidence>
<dbReference type="GO" id="GO:0046323">
    <property type="term" value="P:D-glucose import"/>
    <property type="evidence" value="ECO:0007669"/>
    <property type="project" value="TreeGrafter"/>
</dbReference>
<evidence type="ECO:0000256" key="16">
    <source>
        <dbReference type="SAM" id="SignalP"/>
    </source>
</evidence>
<evidence type="ECO:0000256" key="14">
    <source>
        <dbReference type="RuleBase" id="RU003346"/>
    </source>
</evidence>
<feature type="transmembrane region" description="Helical" evidence="15">
    <location>
        <begin position="117"/>
        <end position="141"/>
    </location>
</feature>
<dbReference type="InterPro" id="IPR005828">
    <property type="entry name" value="MFS_sugar_transport-like"/>
</dbReference>
<evidence type="ECO:0000256" key="1">
    <source>
        <dbReference type="ARBA" id="ARBA00000590"/>
    </source>
</evidence>
<keyword evidence="8" id="KW-0762">Sugar transport</keyword>
<feature type="signal peptide" evidence="16">
    <location>
        <begin position="1"/>
        <end position="20"/>
    </location>
</feature>
<evidence type="ECO:0000256" key="7">
    <source>
        <dbReference type="ARBA" id="ARBA00022475"/>
    </source>
</evidence>
<evidence type="ECO:0000256" key="11">
    <source>
        <dbReference type="ARBA" id="ARBA00023136"/>
    </source>
</evidence>
<dbReference type="PANTHER" id="PTHR23503">
    <property type="entry name" value="SOLUTE CARRIER FAMILY 2"/>
    <property type="match status" value="1"/>
</dbReference>
<keyword evidence="16" id="KW-0732">Signal</keyword>
<feature type="transmembrane region" description="Helical" evidence="15">
    <location>
        <begin position="304"/>
        <end position="323"/>
    </location>
</feature>
<gene>
    <name evidence="18" type="ORF">GSTENG00008164001</name>
</gene>
<feature type="transmembrane region" description="Helical" evidence="15">
    <location>
        <begin position="408"/>
        <end position="427"/>
    </location>
</feature>
<feature type="chain" id="PRO_5004243703" description="Solute carrier family 2, facilitated glucose transporter member 5" evidence="16">
    <location>
        <begin position="21"/>
        <end position="509"/>
    </location>
</feature>
<keyword evidence="7" id="KW-1003">Cell membrane</keyword>
<feature type="transmembrane region" description="Helical" evidence="15">
    <location>
        <begin position="433"/>
        <end position="452"/>
    </location>
</feature>
<keyword evidence="9 15" id="KW-0812">Transmembrane</keyword>
<dbReference type="OrthoDB" id="4540492at2759"/>
<dbReference type="GO" id="GO:0070837">
    <property type="term" value="P:dehydroascorbic acid transport"/>
    <property type="evidence" value="ECO:0007669"/>
    <property type="project" value="TreeGrafter"/>
</dbReference>
<feature type="non-terminal residue" evidence="18">
    <location>
        <position position="1"/>
    </location>
</feature>
<evidence type="ECO:0000256" key="9">
    <source>
        <dbReference type="ARBA" id="ARBA00022692"/>
    </source>
</evidence>
<accession>Q4T2U6</accession>
<evidence type="ECO:0000256" key="15">
    <source>
        <dbReference type="SAM" id="Phobius"/>
    </source>
</evidence>
<feature type="transmembrane region" description="Helical" evidence="15">
    <location>
        <begin position="61"/>
        <end position="81"/>
    </location>
</feature>
<comment type="subcellular location">
    <subcellularLocation>
        <location evidence="2">Cell membrane</location>
        <location evidence="2">Sarcolemma</location>
    </subcellularLocation>
    <subcellularLocation>
        <location evidence="3">Cell membrane</location>
        <topology evidence="3">Multi-pass membrane protein</topology>
    </subcellularLocation>
</comment>
<dbReference type="InterPro" id="IPR045263">
    <property type="entry name" value="GLUT"/>
</dbReference>
<feature type="transmembrane region" description="Helical" evidence="15">
    <location>
        <begin position="184"/>
        <end position="202"/>
    </location>
</feature>